<dbReference type="OrthoDB" id="5399700at2759"/>
<dbReference type="Proteomes" id="UP000664534">
    <property type="component" value="Unassembled WGS sequence"/>
</dbReference>
<dbReference type="InterPro" id="IPR009057">
    <property type="entry name" value="Homeodomain-like_sf"/>
</dbReference>
<dbReference type="Pfam" id="PF00046">
    <property type="entry name" value="Homeodomain"/>
    <property type="match status" value="1"/>
</dbReference>
<feature type="compositionally biased region" description="Polar residues" evidence="7">
    <location>
        <begin position="329"/>
        <end position="346"/>
    </location>
</feature>
<evidence type="ECO:0000256" key="4">
    <source>
        <dbReference type="ARBA" id="ARBA00023242"/>
    </source>
</evidence>
<dbReference type="InterPro" id="IPR050453">
    <property type="entry name" value="LIM_Homeobox_TF"/>
</dbReference>
<protein>
    <recommendedName>
        <fullName evidence="8">Homeobox domain-containing protein</fullName>
    </recommendedName>
</protein>
<feature type="region of interest" description="Disordered" evidence="7">
    <location>
        <begin position="329"/>
        <end position="399"/>
    </location>
</feature>
<dbReference type="InterPro" id="IPR001356">
    <property type="entry name" value="HD"/>
</dbReference>
<evidence type="ECO:0000259" key="8">
    <source>
        <dbReference type="PROSITE" id="PS50071"/>
    </source>
</evidence>
<feature type="compositionally biased region" description="Polar residues" evidence="7">
    <location>
        <begin position="486"/>
        <end position="503"/>
    </location>
</feature>
<keyword evidence="10" id="KW-1185">Reference proteome</keyword>
<evidence type="ECO:0000313" key="9">
    <source>
        <dbReference type="EMBL" id="CAF9934404.1"/>
    </source>
</evidence>
<dbReference type="SMART" id="SM00389">
    <property type="entry name" value="HOX"/>
    <property type="match status" value="1"/>
</dbReference>
<dbReference type="AlphaFoldDB" id="A0A8H3IZ64"/>
<proteinExistence type="predicted"/>
<feature type="region of interest" description="Disordered" evidence="7">
    <location>
        <begin position="57"/>
        <end position="147"/>
    </location>
</feature>
<feature type="region of interest" description="Disordered" evidence="7">
    <location>
        <begin position="154"/>
        <end position="173"/>
    </location>
</feature>
<dbReference type="GO" id="GO:0005634">
    <property type="term" value="C:nucleus"/>
    <property type="evidence" value="ECO:0007669"/>
    <property type="project" value="UniProtKB-SubCell"/>
</dbReference>
<gene>
    <name evidence="9" type="ORF">IMSHALPRED_009698</name>
</gene>
<dbReference type="EMBL" id="CAJPDT010000076">
    <property type="protein sequence ID" value="CAF9934404.1"/>
    <property type="molecule type" value="Genomic_DNA"/>
</dbReference>
<evidence type="ECO:0000313" key="10">
    <source>
        <dbReference type="Proteomes" id="UP000664534"/>
    </source>
</evidence>
<keyword evidence="4 5" id="KW-0539">Nucleus</keyword>
<reference evidence="9" key="1">
    <citation type="submission" date="2021-03" db="EMBL/GenBank/DDBJ databases">
        <authorList>
            <person name="Tagirdzhanova G."/>
        </authorList>
    </citation>
    <scope>NUCLEOTIDE SEQUENCE</scope>
</reference>
<feature type="region of interest" description="Disordered" evidence="7">
    <location>
        <begin position="16"/>
        <end position="37"/>
    </location>
</feature>
<name>A0A8H3IZ64_9LECA</name>
<keyword evidence="3 5" id="KW-0371">Homeobox</keyword>
<dbReference type="GO" id="GO:0000977">
    <property type="term" value="F:RNA polymerase II transcription regulatory region sequence-specific DNA binding"/>
    <property type="evidence" value="ECO:0007669"/>
    <property type="project" value="TreeGrafter"/>
</dbReference>
<evidence type="ECO:0000256" key="2">
    <source>
        <dbReference type="ARBA" id="ARBA00023125"/>
    </source>
</evidence>
<evidence type="ECO:0000256" key="6">
    <source>
        <dbReference type="RuleBase" id="RU000682"/>
    </source>
</evidence>
<accession>A0A8H3IZ64</accession>
<evidence type="ECO:0000256" key="7">
    <source>
        <dbReference type="SAM" id="MobiDB-lite"/>
    </source>
</evidence>
<dbReference type="CDD" id="cd00086">
    <property type="entry name" value="homeodomain"/>
    <property type="match status" value="1"/>
</dbReference>
<sequence>MDFQATLFGRKCANVLPSPPESPSMYAYPPAHGDSGRYTTRLASRHVLTAPSSIANLRSAESVRQSCDEKASASQSQGESRRDGRTPPQPSSLHQVTTVEDSNSMSSNMRAPALPSPDQVSDTPQKEDSPKQRPTRAYSTASRPPPQLLLTEAEHQSEGDEMLSGSEEEEDVAGAMQIVKSSAERLAEKRKMKRFRLTHAQTRYLMSEFSRQAHPDAAQRERLSRDIPGLNPRQVQVWFQNRRAKLKRLTTDDQERMRRSRALPEDFDFSQTLHPTIRETRPLYGSALTDPLILGGGTSHRPGLRLGTDRLGVASNSMESIFTNNLLSPVSATGSGNPSPVSSISEGSERSGPYFSATQSPLAVSPHVTNPFGRSHSLSEGSPAFQRQDRPSSHHSMMGLGGQSVVNTSPSNLSLANNTQVYGILPPLQFPRAPFQTQDGQRFGRMQPTEGFSHDSSIAMNQHYVSSNTQSYDQSQMLYPSGSANRASSYYQGPDTNLWQGSPMNPRGYQYGQQLQPHSASEQRRGSQSSQSPLYQDPSVNRHDEHSYSHGGEHYSRMGSPSDPNDRRHQPTLLGEEAATGPETQARPDAARPRARSDTFPAYYNVLS</sequence>
<dbReference type="PROSITE" id="PS50071">
    <property type="entry name" value="HOMEOBOX_2"/>
    <property type="match status" value="1"/>
</dbReference>
<feature type="region of interest" description="Disordered" evidence="7">
    <location>
        <begin position="486"/>
        <end position="608"/>
    </location>
</feature>
<dbReference type="PANTHER" id="PTHR24208">
    <property type="entry name" value="LIM/HOMEOBOX PROTEIN LHX"/>
    <property type="match status" value="1"/>
</dbReference>
<dbReference type="GO" id="GO:0000981">
    <property type="term" value="F:DNA-binding transcription factor activity, RNA polymerase II-specific"/>
    <property type="evidence" value="ECO:0007669"/>
    <property type="project" value="TreeGrafter"/>
</dbReference>
<evidence type="ECO:0000256" key="1">
    <source>
        <dbReference type="ARBA" id="ARBA00004123"/>
    </source>
</evidence>
<keyword evidence="2 5" id="KW-0238">DNA-binding</keyword>
<organism evidence="9 10">
    <name type="scientific">Imshaugia aleurites</name>
    <dbReference type="NCBI Taxonomy" id="172621"/>
    <lineage>
        <taxon>Eukaryota</taxon>
        <taxon>Fungi</taxon>
        <taxon>Dikarya</taxon>
        <taxon>Ascomycota</taxon>
        <taxon>Pezizomycotina</taxon>
        <taxon>Lecanoromycetes</taxon>
        <taxon>OSLEUM clade</taxon>
        <taxon>Lecanoromycetidae</taxon>
        <taxon>Lecanorales</taxon>
        <taxon>Lecanorineae</taxon>
        <taxon>Parmeliaceae</taxon>
        <taxon>Imshaugia</taxon>
    </lineage>
</organism>
<feature type="compositionally biased region" description="Basic and acidic residues" evidence="7">
    <location>
        <begin position="540"/>
        <end position="556"/>
    </location>
</feature>
<feature type="compositionally biased region" description="Polar residues" evidence="7">
    <location>
        <begin position="91"/>
        <end position="109"/>
    </location>
</feature>
<dbReference type="PANTHER" id="PTHR24208:SF166">
    <property type="entry name" value="LIM HOMEOBOX TRANSCRIPTION FACTOR 1 ALPHA, ISOFORM B"/>
    <property type="match status" value="1"/>
</dbReference>
<dbReference type="Gene3D" id="1.10.10.60">
    <property type="entry name" value="Homeodomain-like"/>
    <property type="match status" value="1"/>
</dbReference>
<evidence type="ECO:0000256" key="5">
    <source>
        <dbReference type="PROSITE-ProRule" id="PRU00108"/>
    </source>
</evidence>
<feature type="region of interest" description="Disordered" evidence="7">
    <location>
        <begin position="435"/>
        <end position="454"/>
    </location>
</feature>
<feature type="domain" description="Homeobox" evidence="8">
    <location>
        <begin position="188"/>
        <end position="249"/>
    </location>
</feature>
<feature type="DNA-binding region" description="Homeobox" evidence="5">
    <location>
        <begin position="190"/>
        <end position="250"/>
    </location>
</feature>
<dbReference type="SUPFAM" id="SSF46689">
    <property type="entry name" value="Homeodomain-like"/>
    <property type="match status" value="1"/>
</dbReference>
<comment type="caution">
    <text evidence="9">The sequence shown here is derived from an EMBL/GenBank/DDBJ whole genome shotgun (WGS) entry which is preliminary data.</text>
</comment>
<evidence type="ECO:0000256" key="3">
    <source>
        <dbReference type="ARBA" id="ARBA00023155"/>
    </source>
</evidence>
<comment type="subcellular location">
    <subcellularLocation>
        <location evidence="1 5 6">Nucleus</location>
    </subcellularLocation>
</comment>